<keyword evidence="2" id="KW-0575">Peroxidase</keyword>
<dbReference type="InterPro" id="IPR051215">
    <property type="entry name" value="GRE"/>
</dbReference>
<dbReference type="SUPFAM" id="SSF51998">
    <property type="entry name" value="PFL-like glycyl radical enzymes"/>
    <property type="match status" value="2"/>
</dbReference>
<keyword evidence="5" id="KW-0560">Oxidoreductase</keyword>
<keyword evidence="6" id="KW-0408">Iron</keyword>
<evidence type="ECO:0000256" key="2">
    <source>
        <dbReference type="ARBA" id="ARBA00022559"/>
    </source>
</evidence>
<keyword evidence="7" id="KW-0456">Lyase</keyword>
<evidence type="ECO:0000259" key="9">
    <source>
        <dbReference type="PROSITE" id="PS51149"/>
    </source>
</evidence>
<comment type="caution">
    <text evidence="11">The sequence shown here is derived from an EMBL/GenBank/DDBJ whole genome shotgun (WGS) entry which is preliminary data.</text>
</comment>
<evidence type="ECO:0000256" key="4">
    <source>
        <dbReference type="ARBA" id="ARBA00022818"/>
    </source>
</evidence>
<dbReference type="PROSITE" id="PS51404">
    <property type="entry name" value="DYP_PEROXIDASE"/>
    <property type="match status" value="2"/>
</dbReference>
<keyword evidence="12" id="KW-1185">Reference proteome</keyword>
<keyword evidence="4 8" id="KW-0556">Organic radical</keyword>
<comment type="cofactor">
    <cofactor evidence="1">
        <name>heme b</name>
        <dbReference type="ChEBI" id="CHEBI:60344"/>
    </cofactor>
</comment>
<dbReference type="Proteomes" id="UP000275408">
    <property type="component" value="Unassembled WGS sequence"/>
</dbReference>
<feature type="non-terminal residue" evidence="11">
    <location>
        <position position="1746"/>
    </location>
</feature>
<accession>A0A3M6UXJ2</accession>
<dbReference type="InterPro" id="IPR001150">
    <property type="entry name" value="Gly_radical"/>
</dbReference>
<gene>
    <name evidence="11" type="ORF">pdam_00012506</name>
</gene>
<protein>
    <submittedName>
        <fullName evidence="11">Uncharacterized protein</fullName>
    </submittedName>
</protein>
<dbReference type="InterPro" id="IPR048328">
    <property type="entry name" value="Dyp_perox_C"/>
</dbReference>
<dbReference type="GO" id="GO:0046872">
    <property type="term" value="F:metal ion binding"/>
    <property type="evidence" value="ECO:0007669"/>
    <property type="project" value="UniProtKB-KW"/>
</dbReference>
<organism evidence="11 12">
    <name type="scientific">Pocillopora damicornis</name>
    <name type="common">Cauliflower coral</name>
    <name type="synonym">Millepora damicornis</name>
    <dbReference type="NCBI Taxonomy" id="46731"/>
    <lineage>
        <taxon>Eukaryota</taxon>
        <taxon>Metazoa</taxon>
        <taxon>Cnidaria</taxon>
        <taxon>Anthozoa</taxon>
        <taxon>Hexacorallia</taxon>
        <taxon>Scleractinia</taxon>
        <taxon>Astrocoeniina</taxon>
        <taxon>Pocilloporidae</taxon>
        <taxon>Pocillopora</taxon>
    </lineage>
</organism>
<keyword evidence="3" id="KW-0479">Metal-binding</keyword>
<proteinExistence type="predicted"/>
<dbReference type="Gene3D" id="3.20.70.20">
    <property type="match status" value="2"/>
</dbReference>
<name>A0A3M6UXJ2_POCDA</name>
<evidence type="ECO:0000256" key="6">
    <source>
        <dbReference type="ARBA" id="ARBA00023004"/>
    </source>
</evidence>
<dbReference type="GO" id="GO:0005829">
    <property type="term" value="C:cytosol"/>
    <property type="evidence" value="ECO:0007669"/>
    <property type="project" value="TreeGrafter"/>
</dbReference>
<evidence type="ECO:0000256" key="8">
    <source>
        <dbReference type="PROSITE-ProRule" id="PRU00493"/>
    </source>
</evidence>
<evidence type="ECO:0000313" key="12">
    <source>
        <dbReference type="Proteomes" id="UP000275408"/>
    </source>
</evidence>
<sequence length="1746" mass="195190">MSLQALFEDKLLHKVQRGLFISKPKYGIFVTAFYKKDLPVNDLTIRDRILDAVRDVVNYALELEEAKGNESLTRAIVAFDPDQWSEWYKDDPKLANLDNRPPGKKLVRDSQKFLDTGGDVFFLLKSNFAGEVEKVLQRVENNMKNFCDNLDVTHSQPPSKRIIQNSFTDGLANPCDAESIKNYIVKNEGALSGYPGSCYLLAQKFEFNWTVLGNMDKIQRGDMIGRKSGTDTIISHTDKRAHISRVHVELDVPPVNGLLRHKRVFRVSMPYGRADLPSQEEGLMYMHCCNNTEVFKTILANIAGNDKHSKLGDVTVDSLISAVRPVQGTFYYVPSAEELKLSTIKERRFQIIDFWNIRSPSNEYLFYNQKEYLHRMTTGGYHPGDPPSNRVLGLLDYGFQQWNDQWYNRREMPKIPHLFTMLKPTKLSKVKEASVMIRKGWATKVSLGRLFTTNKVQKLRASEQPFFGCKADFFNLHPDEIIVGRMPKCFSLGLGKAVMPYLHEYEVIPAFYKGLSEAAGMGHVVPDYERLVQNGLGKMIEELKTEKGKTAEKQDFITACILALEGIQKYMRNFGFLAGYCADNSGFAISEAQKQNLKQIETRMKKISTDRPKTFVEAVQLLYSYHCCLHLIGEPTSIGRLDQILLPFLPGTSAEDAQEIIDCLFVKLCEHAHVNSRLLNDLGTWGMTAVPYASTGMFPNGDTINQWVQQITVGGYKANDAAEPECGCNDVLEEAAKAILSGGAHPLLSHDEHLIQGLLEAGDATDVPVSLKSARNYCCDGCYEPIFPGETDFSLASVPLLQVLEMTINHGSTYLLAGPKYLEGVPQSLPTEHAEEINSFDKVKEIFATHLNVRTGYNLFFLLLNYGNIVQYSPSPLLSSLIRGCLETQRDIYNGGANHTLVGVQFISFSNTVDALYAIKKLCFDRDSALISLAELVRCLKCDWGYNMQEPFHDEISGTTRGQRLSDTYKAVRETAINLPKFGTSAGAENKDIQEITSWLAEQVTTVVSKVSRPSPEAHQPLRELIDSLRKKYSMPGAPWDVLLPTGSGTFEGYVGWGAGCGASADGRRSGSPIASDFGAATTPLDKPSIPKSFDIYKSLKSWDMHSINVGFANGAEIGLKIMEDFKESDLVEFLRNYADLKGIGGNILTVTCANPETLTNAQNNPEQGLERVFHHFLHRTSETPGEENALFEDKLLHKAQRGLFISKPKYGIFVTAFYKEDLPVNIFTIRDQILDAVRDVVNYALELEKAKGNESFTRANVAFDPDQWSEWYKDDPKLANLDNRPPGKKLVRDSQKFLDTEGDVFFLLKSNFVGEVEKILQRVEKNMKPFCDKLDVTHSKPPSKRIIQNSFIDGVANPCDAESIKNYIVKNEGALSGYPGSCYLLAQKFEFNWTVLGNMDKIQRGDMIGRKTGTDTIIPHTDKRAHISRAHIELDVPPVNGLLRHKRVFRVSMPYGRADQPSQEEGLMYMHWCNNTEVFKTILANIAGNDKHSKLGDVTVDSLISAVRPVQGTFYYVPSAEELNAGAENEDIQEITSWLAEQVSTVVNKVSRPSPEAHQPLVELIDSLKKKYSVPGAPWDVLLPTGSGTFEGYVGWGAGCGASADGRRSGSPIASDLSAAPTPLDKPPVPKSFGIYKSLKSWDMLSINVGFANGAEIDLKIMEDFKESDLVEFLRNYADLKGIGGNILTVTCANPETFANAQNNPEQYDLIRVRTGGWSEFYTTFFTAHQKHQERRIIQDLTSKK</sequence>
<evidence type="ECO:0000256" key="3">
    <source>
        <dbReference type="ARBA" id="ARBA00022723"/>
    </source>
</evidence>
<dbReference type="Pfam" id="PF20628">
    <property type="entry name" value="Dyp_perox_C"/>
    <property type="match status" value="2"/>
</dbReference>
<dbReference type="GO" id="GO:0016829">
    <property type="term" value="F:lyase activity"/>
    <property type="evidence" value="ECO:0007669"/>
    <property type="project" value="UniProtKB-KW"/>
</dbReference>
<evidence type="ECO:0000256" key="1">
    <source>
        <dbReference type="ARBA" id="ARBA00001970"/>
    </source>
</evidence>
<dbReference type="InterPro" id="IPR004184">
    <property type="entry name" value="PFL_dom"/>
</dbReference>
<evidence type="ECO:0000259" key="10">
    <source>
        <dbReference type="PROSITE" id="PS51554"/>
    </source>
</evidence>
<dbReference type="PROSITE" id="PS51554">
    <property type="entry name" value="PFL"/>
    <property type="match status" value="1"/>
</dbReference>
<dbReference type="InterPro" id="IPR006314">
    <property type="entry name" value="Dyp_peroxidase"/>
</dbReference>
<dbReference type="PANTHER" id="PTHR43641">
    <property type="entry name" value="FORMATE ACETYLTRANSFERASE 3-RELATED"/>
    <property type="match status" value="1"/>
</dbReference>
<dbReference type="OrthoDB" id="76259at2759"/>
<dbReference type="GO" id="GO:0020037">
    <property type="term" value="F:heme binding"/>
    <property type="evidence" value="ECO:0007669"/>
    <property type="project" value="InterPro"/>
</dbReference>
<evidence type="ECO:0000313" key="11">
    <source>
        <dbReference type="EMBL" id="RMX58392.1"/>
    </source>
</evidence>
<reference evidence="11 12" key="1">
    <citation type="journal article" date="2018" name="Sci. Rep.">
        <title>Comparative analysis of the Pocillopora damicornis genome highlights role of immune system in coral evolution.</title>
        <authorList>
            <person name="Cunning R."/>
            <person name="Bay R.A."/>
            <person name="Gillette P."/>
            <person name="Baker A.C."/>
            <person name="Traylor-Knowles N."/>
        </authorList>
    </citation>
    <scope>NUCLEOTIDE SEQUENCE [LARGE SCALE GENOMIC DNA]</scope>
    <source>
        <strain evidence="11">RSMAS</strain>
        <tissue evidence="11">Whole animal</tissue>
    </source>
</reference>
<dbReference type="EMBL" id="RCHS01000531">
    <property type="protein sequence ID" value="RMX58392.1"/>
    <property type="molecule type" value="Genomic_DNA"/>
</dbReference>
<dbReference type="InterPro" id="IPR011008">
    <property type="entry name" value="Dimeric_a/b-barrel"/>
</dbReference>
<evidence type="ECO:0000256" key="5">
    <source>
        <dbReference type="ARBA" id="ARBA00023002"/>
    </source>
</evidence>
<feature type="domain" description="PFL" evidence="10">
    <location>
        <begin position="389"/>
        <end position="1069"/>
    </location>
</feature>
<dbReference type="PANTHER" id="PTHR43641:SF2">
    <property type="entry name" value="DEHYDRATASE YBIW-RELATED"/>
    <property type="match status" value="1"/>
</dbReference>
<evidence type="ECO:0000256" key="7">
    <source>
        <dbReference type="ARBA" id="ARBA00023239"/>
    </source>
</evidence>
<dbReference type="SUPFAM" id="SSF54909">
    <property type="entry name" value="Dimeric alpha+beta barrel"/>
    <property type="match status" value="2"/>
</dbReference>
<dbReference type="STRING" id="46731.A0A3M6UXJ2"/>
<dbReference type="PROSITE" id="PS51149">
    <property type="entry name" value="GLY_RADICAL_2"/>
    <property type="match status" value="1"/>
</dbReference>
<dbReference type="GO" id="GO:0004601">
    <property type="term" value="F:peroxidase activity"/>
    <property type="evidence" value="ECO:0007669"/>
    <property type="project" value="UniProtKB-KW"/>
</dbReference>
<dbReference type="Pfam" id="PF02901">
    <property type="entry name" value="PFL-like"/>
    <property type="match status" value="1"/>
</dbReference>
<feature type="domain" description="Glycine radical" evidence="9">
    <location>
        <begin position="1620"/>
        <end position="1743"/>
    </location>
</feature>
<feature type="modified residue" description="Glycine radical" evidence="8">
    <location>
        <position position="1718"/>
    </location>
</feature>